<dbReference type="HOGENOM" id="CLU_044758_0_0_1"/>
<organism evidence="2 3">
    <name type="scientific">Capronia epimyces CBS 606.96</name>
    <dbReference type="NCBI Taxonomy" id="1182542"/>
    <lineage>
        <taxon>Eukaryota</taxon>
        <taxon>Fungi</taxon>
        <taxon>Dikarya</taxon>
        <taxon>Ascomycota</taxon>
        <taxon>Pezizomycotina</taxon>
        <taxon>Eurotiomycetes</taxon>
        <taxon>Chaetothyriomycetidae</taxon>
        <taxon>Chaetothyriales</taxon>
        <taxon>Herpotrichiellaceae</taxon>
        <taxon>Capronia</taxon>
    </lineage>
</organism>
<reference evidence="2 3" key="1">
    <citation type="submission" date="2013-03" db="EMBL/GenBank/DDBJ databases">
        <title>The Genome Sequence of Capronia epimyces CBS 606.96.</title>
        <authorList>
            <consortium name="The Broad Institute Genomics Platform"/>
            <person name="Cuomo C."/>
            <person name="de Hoog S."/>
            <person name="Gorbushina A."/>
            <person name="Walker B."/>
            <person name="Young S.K."/>
            <person name="Zeng Q."/>
            <person name="Gargeya S."/>
            <person name="Fitzgerald M."/>
            <person name="Haas B."/>
            <person name="Abouelleil A."/>
            <person name="Allen A.W."/>
            <person name="Alvarado L."/>
            <person name="Arachchi H.M."/>
            <person name="Berlin A.M."/>
            <person name="Chapman S.B."/>
            <person name="Gainer-Dewar J."/>
            <person name="Goldberg J."/>
            <person name="Griggs A."/>
            <person name="Gujja S."/>
            <person name="Hansen M."/>
            <person name="Howarth C."/>
            <person name="Imamovic A."/>
            <person name="Ireland A."/>
            <person name="Larimer J."/>
            <person name="McCowan C."/>
            <person name="Murphy C."/>
            <person name="Pearson M."/>
            <person name="Poon T.W."/>
            <person name="Priest M."/>
            <person name="Roberts A."/>
            <person name="Saif S."/>
            <person name="Shea T."/>
            <person name="Sisk P."/>
            <person name="Sykes S."/>
            <person name="Wortman J."/>
            <person name="Nusbaum C."/>
            <person name="Birren B."/>
        </authorList>
    </citation>
    <scope>NUCLEOTIDE SEQUENCE [LARGE SCALE GENOMIC DNA]</scope>
    <source>
        <strain evidence="2 3">CBS 606.96</strain>
    </source>
</reference>
<keyword evidence="1" id="KW-0812">Transmembrane</keyword>
<dbReference type="STRING" id="1182542.W9XXD4"/>
<gene>
    <name evidence="2" type="ORF">A1O3_05548</name>
</gene>
<dbReference type="PANTHER" id="PTHR39470">
    <property type="entry name" value="CHROMOSOME 10, WHOLE GENOME SHOTGUN SEQUENCE"/>
    <property type="match status" value="1"/>
</dbReference>
<dbReference type="EMBL" id="AMGY01000004">
    <property type="protein sequence ID" value="EXJ84873.1"/>
    <property type="molecule type" value="Genomic_DNA"/>
</dbReference>
<dbReference type="RefSeq" id="XP_007733858.1">
    <property type="nucleotide sequence ID" value="XM_007735668.1"/>
</dbReference>
<protein>
    <submittedName>
        <fullName evidence="2">Uncharacterized protein</fullName>
    </submittedName>
</protein>
<proteinExistence type="predicted"/>
<dbReference type="eggNOG" id="KOG4253">
    <property type="taxonomic scope" value="Eukaryota"/>
</dbReference>
<name>W9XXD4_9EURO</name>
<dbReference type="OrthoDB" id="4218123at2759"/>
<evidence type="ECO:0000313" key="2">
    <source>
        <dbReference type="EMBL" id="EXJ84873.1"/>
    </source>
</evidence>
<sequence>MALLERCPLPPYILCPRTTADRRYSLKPFWPLLFTFVLPRAINYYRIVKTTIRTRPLPRALPEKTSRGLNVLFASICVFLYASLPSFKGDLTKHNIFVVTQSRLSAATDTLFARLALFREHGVLTATDDALRSKLGSQALRQSYLRFGPQTLLDCTFCHPDDDFSFLLYYLPTNVLLSHLFHILCLGLATSEPIAGFEASRWRTRALLGGIALAGLDFAIASMYAPIVDQGTPAPAGTFWIAATLRPLALCVFDAIVAFLIYASTTHRFLLFNPDSATDPELTRRRTEELLITANIALQMTQTNLRAYSIARNAVVRSPQLKAADDEYWRRVVAMEGIDGDESLFEDEEVQAAVSRAYGRGAVNVAAMRKDAEMFVQHATRGLNPSETGATTS</sequence>
<feature type="transmembrane region" description="Helical" evidence="1">
    <location>
        <begin position="69"/>
        <end position="87"/>
    </location>
</feature>
<keyword evidence="1" id="KW-0472">Membrane</keyword>
<feature type="transmembrane region" description="Helical" evidence="1">
    <location>
        <begin position="207"/>
        <end position="227"/>
    </location>
</feature>
<dbReference type="GeneID" id="19169658"/>
<feature type="transmembrane region" description="Helical" evidence="1">
    <location>
        <begin position="239"/>
        <end position="263"/>
    </location>
</feature>
<keyword evidence="1" id="KW-1133">Transmembrane helix</keyword>
<dbReference type="AlphaFoldDB" id="W9XXD4"/>
<accession>W9XXD4</accession>
<evidence type="ECO:0000256" key="1">
    <source>
        <dbReference type="SAM" id="Phobius"/>
    </source>
</evidence>
<keyword evidence="3" id="KW-1185">Reference proteome</keyword>
<feature type="transmembrane region" description="Helical" evidence="1">
    <location>
        <begin position="29"/>
        <end position="48"/>
    </location>
</feature>
<dbReference type="PANTHER" id="PTHR39470:SF1">
    <property type="entry name" value="CHORISMATE SYNTHASE PROTEIN"/>
    <property type="match status" value="1"/>
</dbReference>
<evidence type="ECO:0000313" key="3">
    <source>
        <dbReference type="Proteomes" id="UP000019478"/>
    </source>
</evidence>
<comment type="caution">
    <text evidence="2">The sequence shown here is derived from an EMBL/GenBank/DDBJ whole genome shotgun (WGS) entry which is preliminary data.</text>
</comment>
<dbReference type="Proteomes" id="UP000019478">
    <property type="component" value="Unassembled WGS sequence"/>
</dbReference>